<dbReference type="RefSeq" id="WP_153383931.1">
    <property type="nucleotide sequence ID" value="NZ_VDFM01000019.1"/>
</dbReference>
<dbReference type="AlphaFoldDB" id="A0A5P0ZK59"/>
<dbReference type="FunFam" id="3.10.300.10:FF:000001">
    <property type="entry name" value="Putative 3-methyladenine DNA glycosylase"/>
    <property type="match status" value="1"/>
</dbReference>
<dbReference type="EC" id="3.2.2.-" evidence="5"/>
<organism evidence="6 7">
    <name type="scientific">Companilactobacillus mishanensis</name>
    <dbReference type="NCBI Taxonomy" id="2486008"/>
    <lineage>
        <taxon>Bacteria</taxon>
        <taxon>Bacillati</taxon>
        <taxon>Bacillota</taxon>
        <taxon>Bacilli</taxon>
        <taxon>Lactobacillales</taxon>
        <taxon>Lactobacillaceae</taxon>
        <taxon>Companilactobacillus</taxon>
    </lineage>
</organism>
<keyword evidence="2 5" id="KW-0227">DNA damage</keyword>
<comment type="caution">
    <text evidence="6">The sequence shown here is derived from an EMBL/GenBank/DDBJ whole genome shotgun (WGS) entry which is preliminary data.</text>
</comment>
<dbReference type="Proteomes" id="UP000380386">
    <property type="component" value="Unassembled WGS sequence"/>
</dbReference>
<dbReference type="OrthoDB" id="9794313at2"/>
<evidence type="ECO:0000256" key="3">
    <source>
        <dbReference type="ARBA" id="ARBA00022801"/>
    </source>
</evidence>
<dbReference type="HAMAP" id="MF_00527">
    <property type="entry name" value="3MGH"/>
    <property type="match status" value="1"/>
</dbReference>
<dbReference type="InterPro" id="IPR036995">
    <property type="entry name" value="MPG_sf"/>
</dbReference>
<dbReference type="Pfam" id="PF02245">
    <property type="entry name" value="Pur_DNA_glyco"/>
    <property type="match status" value="1"/>
</dbReference>
<dbReference type="PANTHER" id="PTHR10429:SF0">
    <property type="entry name" value="DNA-3-METHYLADENINE GLYCOSYLASE"/>
    <property type="match status" value="1"/>
</dbReference>
<dbReference type="PANTHER" id="PTHR10429">
    <property type="entry name" value="DNA-3-METHYLADENINE GLYCOSYLASE"/>
    <property type="match status" value="1"/>
</dbReference>
<comment type="similarity">
    <text evidence="1 5">Belongs to the DNA glycosylase MPG family.</text>
</comment>
<keyword evidence="4 5" id="KW-0234">DNA repair</keyword>
<dbReference type="GO" id="GO:0003905">
    <property type="term" value="F:alkylbase DNA N-glycosylase activity"/>
    <property type="evidence" value="ECO:0007669"/>
    <property type="project" value="InterPro"/>
</dbReference>
<dbReference type="CDD" id="cd00540">
    <property type="entry name" value="AAG"/>
    <property type="match status" value="1"/>
</dbReference>
<evidence type="ECO:0000256" key="1">
    <source>
        <dbReference type="ARBA" id="ARBA00009232"/>
    </source>
</evidence>
<dbReference type="EMBL" id="VDFM01000019">
    <property type="protein sequence ID" value="MQS53480.1"/>
    <property type="molecule type" value="Genomic_DNA"/>
</dbReference>
<reference evidence="6 7" key="1">
    <citation type="journal article" date="2019" name="Syst. Appl. Microbiol.">
        <title>Polyphasic characterization of two novel Lactobacillus spp. isolated from blown salami packages: Description of Lactobacillus halodurans sp. nov. and Lactobacillus salsicarnum sp. nov.</title>
        <authorList>
            <person name="Schuster J.A."/>
            <person name="Klingl A."/>
            <person name="Vogel R.F."/>
            <person name="Ehrmann M.A."/>
        </authorList>
    </citation>
    <scope>NUCLEOTIDE SEQUENCE [LARGE SCALE GENOMIC DNA]</scope>
    <source>
        <strain evidence="6 7">TMW 1.2118</strain>
    </source>
</reference>
<dbReference type="SUPFAM" id="SSF50486">
    <property type="entry name" value="FMT C-terminal domain-like"/>
    <property type="match status" value="1"/>
</dbReference>
<dbReference type="InterPro" id="IPR011034">
    <property type="entry name" value="Formyl_transferase-like_C_sf"/>
</dbReference>
<keyword evidence="3 5" id="KW-0378">Hydrolase</keyword>
<protein>
    <recommendedName>
        <fullName evidence="5">Putative 3-methyladenine DNA glycosylase</fullName>
        <ecNumber evidence="5">3.2.2.-</ecNumber>
    </recommendedName>
</protein>
<dbReference type="GO" id="GO:0003677">
    <property type="term" value="F:DNA binding"/>
    <property type="evidence" value="ECO:0007669"/>
    <property type="project" value="InterPro"/>
</dbReference>
<dbReference type="GO" id="GO:0006284">
    <property type="term" value="P:base-excision repair"/>
    <property type="evidence" value="ECO:0007669"/>
    <property type="project" value="InterPro"/>
</dbReference>
<proteinExistence type="inferred from homology"/>
<sequence>MGDKIEETNKFFESNSTIDTAKEMLGHVLTYNSDQGKLSGVIVETEAYLGPDDQAAHSFGGRHTDANDALYQQGGTIYIYSIHSWLDMDISIQKKGLPNGVLIRGVQPIDGTEIMEENRKKTGFDATNGPAKWIRAFGIYDKALSGTMLNAGDFEFDLKKSRTPKNILETPRIGVPNKGDWTDKKMRFIVEGNPYVSKIYKKDMNLDDYGWL</sequence>
<evidence type="ECO:0000256" key="5">
    <source>
        <dbReference type="HAMAP-Rule" id="MF_00527"/>
    </source>
</evidence>
<dbReference type="InterPro" id="IPR003180">
    <property type="entry name" value="MPG"/>
</dbReference>
<accession>A0A5P0ZK59</accession>
<name>A0A5P0ZK59_9LACO</name>
<evidence type="ECO:0000313" key="7">
    <source>
        <dbReference type="Proteomes" id="UP000380386"/>
    </source>
</evidence>
<evidence type="ECO:0000313" key="6">
    <source>
        <dbReference type="EMBL" id="MQS53480.1"/>
    </source>
</evidence>
<dbReference type="NCBIfam" id="TIGR00567">
    <property type="entry name" value="3mg"/>
    <property type="match status" value="1"/>
</dbReference>
<evidence type="ECO:0000256" key="2">
    <source>
        <dbReference type="ARBA" id="ARBA00022763"/>
    </source>
</evidence>
<gene>
    <name evidence="6" type="ORF">FHL02_10655</name>
</gene>
<dbReference type="Gene3D" id="3.10.300.10">
    <property type="entry name" value="Methylpurine-DNA glycosylase (MPG)"/>
    <property type="match status" value="1"/>
</dbReference>
<evidence type="ECO:0000256" key="4">
    <source>
        <dbReference type="ARBA" id="ARBA00023204"/>
    </source>
</evidence>